<dbReference type="GO" id="GO:0032259">
    <property type="term" value="P:methylation"/>
    <property type="evidence" value="ECO:0007669"/>
    <property type="project" value="UniProtKB-KW"/>
</dbReference>
<evidence type="ECO:0000256" key="4">
    <source>
        <dbReference type="ARBA" id="ARBA00022691"/>
    </source>
</evidence>
<dbReference type="InterPro" id="IPR029063">
    <property type="entry name" value="SAM-dependent_MTases_sf"/>
</dbReference>
<dbReference type="InterPro" id="IPR003333">
    <property type="entry name" value="CMAS"/>
</dbReference>
<organism evidence="6 7">
    <name type="scientific">Candidatus Competibacter phosphatis</name>
    <dbReference type="NCBI Taxonomy" id="221280"/>
    <lineage>
        <taxon>Bacteria</taxon>
        <taxon>Pseudomonadati</taxon>
        <taxon>Pseudomonadota</taxon>
        <taxon>Gammaproteobacteria</taxon>
        <taxon>Candidatus Competibacteraceae</taxon>
        <taxon>Candidatus Competibacter</taxon>
    </lineage>
</organism>
<protein>
    <submittedName>
        <fullName evidence="6">Cyclopropane fatty acyl phospholipid synthase</fullName>
        <ecNumber evidence="6">2.1.1.79</ecNumber>
    </submittedName>
</protein>
<dbReference type="Proteomes" id="UP000760480">
    <property type="component" value="Unassembled WGS sequence"/>
</dbReference>
<dbReference type="GO" id="GO:0008825">
    <property type="term" value="F:cyclopropane-fatty-acyl-phospholipid synthase activity"/>
    <property type="evidence" value="ECO:0007669"/>
    <property type="project" value="UniProtKB-EC"/>
</dbReference>
<comment type="similarity">
    <text evidence="1">Belongs to the CFA/CMAS family.</text>
</comment>
<keyword evidence="3 6" id="KW-0808">Transferase</keyword>
<dbReference type="EC" id="2.1.1.79" evidence="6"/>
<dbReference type="PIRSF" id="PIRSF003085">
    <property type="entry name" value="CMAS"/>
    <property type="match status" value="1"/>
</dbReference>
<evidence type="ECO:0000313" key="6">
    <source>
        <dbReference type="EMBL" id="NMQ19664.1"/>
    </source>
</evidence>
<reference evidence="6 7" key="1">
    <citation type="submission" date="2019-03" db="EMBL/GenBank/DDBJ databases">
        <title>Metabolic reconstructions from genomes of highly enriched 'Candidatus Accumulibacter' and 'Candidatus Competibacter' bioreactor populations.</title>
        <authorList>
            <person name="Annavajhala M.K."/>
            <person name="Welles L."/>
            <person name="Abbas B."/>
            <person name="Sorokin D."/>
            <person name="Park H."/>
            <person name="Van Loosdrecht M."/>
            <person name="Chandran K."/>
        </authorList>
    </citation>
    <scope>NUCLEOTIDE SEQUENCE [LARGE SCALE GENOMIC DNA]</scope>
    <source>
        <strain evidence="6 7">SBR_G</strain>
    </source>
</reference>
<dbReference type="NCBIfam" id="NF008686">
    <property type="entry name" value="PRK11705.1"/>
    <property type="match status" value="1"/>
</dbReference>
<keyword evidence="5" id="KW-0443">Lipid metabolism</keyword>
<dbReference type="SUPFAM" id="SSF53335">
    <property type="entry name" value="S-adenosyl-L-methionine-dependent methyltransferases"/>
    <property type="match status" value="1"/>
</dbReference>
<keyword evidence="7" id="KW-1185">Reference proteome</keyword>
<dbReference type="PANTHER" id="PTHR43667">
    <property type="entry name" value="CYCLOPROPANE-FATTY-ACYL-PHOSPHOLIPID SYNTHASE"/>
    <property type="match status" value="1"/>
</dbReference>
<dbReference type="PANTHER" id="PTHR43667:SF1">
    <property type="entry name" value="CYCLOPROPANE-FATTY-ACYL-PHOSPHOLIPID SYNTHASE"/>
    <property type="match status" value="1"/>
</dbReference>
<sequence>MHSPDMPRHAEPPRTIGLLLAEAGIRVNGDAPWDMQVLDNSLYQRILLHGSLGLGEAYMDGLWEVERLDEFFHRLLRRDLNEKVGGWLRWRLIASILRHRLLNPQSPGRAFQVGERHYDIGNDVFQAMLDPTMSYSCAYWAKADNLADAQRHKLELICRKLELQPGERLLDIGCGWGGLAHHAATHHGVNVVGVTVSRQQLEYARKQCADLPVQFEFQDYRKLEGSFDKAVSVGMFEHVGPKNYPAYFDTVHRMLADQGLFLLHTIGDYTTTRATDPWMEKYVFPNGKLPSARQLTEVLERRFVIEDWHNFGPDYDRTLMAWWANFDAGWPRLRNRYDSRFCRMWKYYLLSCAGFFRARQGQLWQLVLSKRQRSATYRSVR</sequence>
<name>A0ABX1TNN5_9GAMM</name>
<dbReference type="Gene3D" id="3.40.50.150">
    <property type="entry name" value="Vaccinia Virus protein VP39"/>
    <property type="match status" value="1"/>
</dbReference>
<evidence type="ECO:0000256" key="2">
    <source>
        <dbReference type="ARBA" id="ARBA00022603"/>
    </source>
</evidence>
<gene>
    <name evidence="6" type="ORF">E4P82_10915</name>
</gene>
<evidence type="ECO:0000256" key="5">
    <source>
        <dbReference type="ARBA" id="ARBA00023098"/>
    </source>
</evidence>
<dbReference type="EMBL" id="SPMZ01000029">
    <property type="protein sequence ID" value="NMQ19664.1"/>
    <property type="molecule type" value="Genomic_DNA"/>
</dbReference>
<dbReference type="InterPro" id="IPR050723">
    <property type="entry name" value="CFA/CMAS"/>
</dbReference>
<accession>A0ABX1TNN5</accession>
<keyword evidence="2 6" id="KW-0489">Methyltransferase</keyword>
<comment type="caution">
    <text evidence="6">The sequence shown here is derived from an EMBL/GenBank/DDBJ whole genome shotgun (WGS) entry which is preliminary data.</text>
</comment>
<evidence type="ECO:0000256" key="3">
    <source>
        <dbReference type="ARBA" id="ARBA00022679"/>
    </source>
</evidence>
<evidence type="ECO:0000256" key="1">
    <source>
        <dbReference type="ARBA" id="ARBA00010815"/>
    </source>
</evidence>
<dbReference type="Pfam" id="PF02353">
    <property type="entry name" value="CMAS"/>
    <property type="match status" value="1"/>
</dbReference>
<evidence type="ECO:0000313" key="7">
    <source>
        <dbReference type="Proteomes" id="UP000760480"/>
    </source>
</evidence>
<proteinExistence type="inferred from homology"/>
<keyword evidence="4" id="KW-0949">S-adenosyl-L-methionine</keyword>
<dbReference type="CDD" id="cd02440">
    <property type="entry name" value="AdoMet_MTases"/>
    <property type="match status" value="1"/>
</dbReference>